<evidence type="ECO:0000256" key="3">
    <source>
        <dbReference type="ARBA" id="ARBA00022722"/>
    </source>
</evidence>
<evidence type="ECO:0000313" key="9">
    <source>
        <dbReference type="Proteomes" id="UP001209229"/>
    </source>
</evidence>
<protein>
    <recommendedName>
        <fullName evidence="6">Exodeoxyribonuclease VII small subunit</fullName>
        <ecNumber evidence="6">3.1.11.6</ecNumber>
    </recommendedName>
</protein>
<keyword evidence="4 8" id="KW-0378">Hydrolase</keyword>
<comment type="similarity">
    <text evidence="1">Belongs to the XseB family.</text>
</comment>
<dbReference type="Pfam" id="PF02609">
    <property type="entry name" value="Exonuc_VII_S"/>
    <property type="match status" value="1"/>
</dbReference>
<evidence type="ECO:0000256" key="2">
    <source>
        <dbReference type="ARBA" id="ARBA00022490"/>
    </source>
</evidence>
<keyword evidence="7" id="KW-0175">Coiled coil</keyword>
<keyword evidence="9" id="KW-1185">Reference proteome</keyword>
<dbReference type="AlphaFoldDB" id="A0AAE3M1Z4"/>
<proteinExistence type="inferred from homology"/>
<accession>A0AAE3M1Z4</accession>
<evidence type="ECO:0000256" key="4">
    <source>
        <dbReference type="ARBA" id="ARBA00022801"/>
    </source>
</evidence>
<evidence type="ECO:0000256" key="7">
    <source>
        <dbReference type="SAM" id="Coils"/>
    </source>
</evidence>
<dbReference type="InterPro" id="IPR003761">
    <property type="entry name" value="Exonuc_VII_S"/>
</dbReference>
<dbReference type="NCBIfam" id="TIGR01280">
    <property type="entry name" value="xseB"/>
    <property type="match status" value="1"/>
</dbReference>
<dbReference type="GO" id="GO:0006308">
    <property type="term" value="P:DNA catabolic process"/>
    <property type="evidence" value="ECO:0007669"/>
    <property type="project" value="UniProtKB-UniRule"/>
</dbReference>
<organism evidence="8 9">
    <name type="scientific">Plebeiibacterium sediminum</name>
    <dbReference type="NCBI Taxonomy" id="2992112"/>
    <lineage>
        <taxon>Bacteria</taxon>
        <taxon>Pseudomonadati</taxon>
        <taxon>Bacteroidota</taxon>
        <taxon>Bacteroidia</taxon>
        <taxon>Marinilabiliales</taxon>
        <taxon>Marinilabiliaceae</taxon>
        <taxon>Plebeiibacterium</taxon>
    </lineage>
</organism>
<keyword evidence="3" id="KW-0540">Nuclease</keyword>
<dbReference type="GO" id="GO:0008855">
    <property type="term" value="F:exodeoxyribonuclease VII activity"/>
    <property type="evidence" value="ECO:0007669"/>
    <property type="project" value="UniProtKB-UniRule"/>
</dbReference>
<gene>
    <name evidence="8" type="primary">xseB</name>
    <name evidence="8" type="ORF">OM075_04180</name>
</gene>
<sequence length="66" mass="7672">MTKKKIGYVEAIEEIEEILSKIEGDELDVDELSEKVKRVSVLLKLCKEKLHKTETEVENILKEIED</sequence>
<dbReference type="EC" id="3.1.11.6" evidence="6"/>
<dbReference type="GO" id="GO:0009318">
    <property type="term" value="C:exodeoxyribonuclease VII complex"/>
    <property type="evidence" value="ECO:0007669"/>
    <property type="project" value="UniProtKB-UniRule"/>
</dbReference>
<keyword evidence="2" id="KW-0963">Cytoplasm</keyword>
<feature type="coiled-coil region" evidence="7">
    <location>
        <begin position="15"/>
        <end position="63"/>
    </location>
</feature>
<reference evidence="8" key="1">
    <citation type="submission" date="2022-10" db="EMBL/GenBank/DDBJ databases">
        <authorList>
            <person name="Yu W.X."/>
        </authorList>
    </citation>
    <scope>NUCLEOTIDE SEQUENCE</scope>
    <source>
        <strain evidence="8">AAT</strain>
    </source>
</reference>
<dbReference type="RefSeq" id="WP_301189220.1">
    <property type="nucleotide sequence ID" value="NZ_JAPDPJ010000005.1"/>
</dbReference>
<evidence type="ECO:0000256" key="6">
    <source>
        <dbReference type="NCBIfam" id="TIGR01280"/>
    </source>
</evidence>
<dbReference type="Gene3D" id="1.10.287.1040">
    <property type="entry name" value="Exonuclease VII, small subunit"/>
    <property type="match status" value="1"/>
</dbReference>
<evidence type="ECO:0000256" key="1">
    <source>
        <dbReference type="ARBA" id="ARBA00009998"/>
    </source>
</evidence>
<dbReference type="EMBL" id="JAPDPJ010000005">
    <property type="protein sequence ID" value="MCW3785648.1"/>
    <property type="molecule type" value="Genomic_DNA"/>
</dbReference>
<dbReference type="Proteomes" id="UP001209229">
    <property type="component" value="Unassembled WGS sequence"/>
</dbReference>
<dbReference type="InterPro" id="IPR037004">
    <property type="entry name" value="Exonuc_VII_ssu_sf"/>
</dbReference>
<name>A0AAE3M1Z4_9BACT</name>
<comment type="caution">
    <text evidence="8">The sequence shown here is derived from an EMBL/GenBank/DDBJ whole genome shotgun (WGS) entry which is preliminary data.</text>
</comment>
<keyword evidence="5" id="KW-0269">Exonuclease</keyword>
<evidence type="ECO:0000256" key="5">
    <source>
        <dbReference type="ARBA" id="ARBA00022839"/>
    </source>
</evidence>
<evidence type="ECO:0000313" key="8">
    <source>
        <dbReference type="EMBL" id="MCW3785648.1"/>
    </source>
</evidence>
<dbReference type="SUPFAM" id="SSF116842">
    <property type="entry name" value="XseB-like"/>
    <property type="match status" value="1"/>
</dbReference>